<organism evidence="7 8">
    <name type="scientific">Hesseltinella vesiculosa</name>
    <dbReference type="NCBI Taxonomy" id="101127"/>
    <lineage>
        <taxon>Eukaryota</taxon>
        <taxon>Fungi</taxon>
        <taxon>Fungi incertae sedis</taxon>
        <taxon>Mucoromycota</taxon>
        <taxon>Mucoromycotina</taxon>
        <taxon>Mucoromycetes</taxon>
        <taxon>Mucorales</taxon>
        <taxon>Cunninghamellaceae</taxon>
        <taxon>Hesseltinella</taxon>
    </lineage>
</organism>
<dbReference type="Proteomes" id="UP000242146">
    <property type="component" value="Unassembled WGS sequence"/>
</dbReference>
<evidence type="ECO:0000256" key="5">
    <source>
        <dbReference type="SAM" id="MobiDB-lite"/>
    </source>
</evidence>
<keyword evidence="1" id="KW-0479">Metal-binding</keyword>
<dbReference type="EMBL" id="MCGT01000026">
    <property type="protein sequence ID" value="ORX49432.1"/>
    <property type="molecule type" value="Genomic_DNA"/>
</dbReference>
<feature type="compositionally biased region" description="Basic residues" evidence="5">
    <location>
        <begin position="232"/>
        <end position="248"/>
    </location>
</feature>
<dbReference type="PANTHER" id="PTHR13793:SF107">
    <property type="entry name" value="BROMODOMAIN-CONTAINING PROTEIN HOMOLOG"/>
    <property type="match status" value="1"/>
</dbReference>
<dbReference type="PANTHER" id="PTHR13793">
    <property type="entry name" value="PHD FINGER PROTEINS"/>
    <property type="match status" value="1"/>
</dbReference>
<name>A0A1X2GAV7_9FUNG</name>
<keyword evidence="8" id="KW-1185">Reference proteome</keyword>
<dbReference type="Gene3D" id="3.30.40.10">
    <property type="entry name" value="Zinc/RING finger domain, C3HC4 (zinc finger)"/>
    <property type="match status" value="2"/>
</dbReference>
<reference evidence="7 8" key="1">
    <citation type="submission" date="2016-07" db="EMBL/GenBank/DDBJ databases">
        <title>Pervasive Adenine N6-methylation of Active Genes in Fungi.</title>
        <authorList>
            <consortium name="DOE Joint Genome Institute"/>
            <person name="Mondo S.J."/>
            <person name="Dannebaum R.O."/>
            <person name="Kuo R.C."/>
            <person name="Labutti K."/>
            <person name="Haridas S."/>
            <person name="Kuo A."/>
            <person name="Salamov A."/>
            <person name="Ahrendt S.R."/>
            <person name="Lipzen A."/>
            <person name="Sullivan W."/>
            <person name="Andreopoulos W.B."/>
            <person name="Clum A."/>
            <person name="Lindquist E."/>
            <person name="Daum C."/>
            <person name="Ramamoorthy G.K."/>
            <person name="Gryganskyi A."/>
            <person name="Culley D."/>
            <person name="Magnuson J.K."/>
            <person name="James T.Y."/>
            <person name="O'Malley M.A."/>
            <person name="Stajich J.E."/>
            <person name="Spatafora J.W."/>
            <person name="Visel A."/>
            <person name="Grigoriev I.V."/>
        </authorList>
    </citation>
    <scope>NUCLEOTIDE SEQUENCE [LARGE SCALE GENOMIC DNA]</scope>
    <source>
        <strain evidence="7 8">NRRL 3301</strain>
    </source>
</reference>
<dbReference type="SUPFAM" id="SSF57903">
    <property type="entry name" value="FYVE/PHD zinc finger"/>
    <property type="match status" value="1"/>
</dbReference>
<feature type="compositionally biased region" description="Basic and acidic residues" evidence="5">
    <location>
        <begin position="300"/>
        <end position="313"/>
    </location>
</feature>
<accession>A0A1X2GAV7</accession>
<evidence type="ECO:0000256" key="2">
    <source>
        <dbReference type="ARBA" id="ARBA00022771"/>
    </source>
</evidence>
<dbReference type="GO" id="GO:0008270">
    <property type="term" value="F:zinc ion binding"/>
    <property type="evidence" value="ECO:0007669"/>
    <property type="project" value="UniProtKB-KW"/>
</dbReference>
<dbReference type="InterPro" id="IPR011011">
    <property type="entry name" value="Znf_FYVE_PHD"/>
</dbReference>
<feature type="compositionally biased region" description="Polar residues" evidence="5">
    <location>
        <begin position="410"/>
        <end position="420"/>
    </location>
</feature>
<comment type="caution">
    <text evidence="7">The sequence shown here is derived from an EMBL/GenBank/DDBJ whole genome shotgun (WGS) entry which is preliminary data.</text>
</comment>
<evidence type="ECO:0000313" key="8">
    <source>
        <dbReference type="Proteomes" id="UP000242146"/>
    </source>
</evidence>
<dbReference type="GO" id="GO:0006357">
    <property type="term" value="P:regulation of transcription by RNA polymerase II"/>
    <property type="evidence" value="ECO:0007669"/>
    <property type="project" value="TreeGrafter"/>
</dbReference>
<evidence type="ECO:0000256" key="1">
    <source>
        <dbReference type="ARBA" id="ARBA00022723"/>
    </source>
</evidence>
<sequence>MASDEEACAVCGNDRGLKKNPIIFCDGQDCNLPVHQKCYHVSVIPDDQWFCERCEVKQKGIEPKVICCPSTDGALKKTTQGDFIHVVCALWNDAIRENDLPYSVPERLLNVKVCDICSKKTGLCVECERPKCTNRYHVTCAIKAGYIEPEPTMPAQYIFECPTHQPVRPARARGKPRRKAQQDENEDMETEDDSPNEKQSNDDDDDEGDSDEEASSDDQQESDDSDEMGLTPRKRSRNKLAALAKKRRGNDGKTRGNLQQLLLQDQSDSDDNMGSRHSSSSNSTTSSTRKPNKPNGPKPMDVDKSSSAKKEPNGHTNLSIGPASQRERFEAKRMKVDMKKTNTTPPSSPSLLNAKATPPATNQPSATAVPAVPAMPAVPALPTMPTVPPPGAPHPALALDLNKQPHTNKDTINTSVSSVLPNGAKQKLPNKSHLAPSMPKVLNGNPPSRPPASAIRKPSSSNIKDLNEIQNEMNANAQRWGMDRKNSQPT</sequence>
<dbReference type="InterPro" id="IPR013083">
    <property type="entry name" value="Znf_RING/FYVE/PHD"/>
</dbReference>
<feature type="region of interest" description="Disordered" evidence="5">
    <location>
        <begin position="167"/>
        <end position="368"/>
    </location>
</feature>
<evidence type="ECO:0000313" key="7">
    <source>
        <dbReference type="EMBL" id="ORX49432.1"/>
    </source>
</evidence>
<dbReference type="CDD" id="cd15571">
    <property type="entry name" value="ePHD"/>
    <property type="match status" value="1"/>
</dbReference>
<evidence type="ECO:0000256" key="3">
    <source>
        <dbReference type="ARBA" id="ARBA00022833"/>
    </source>
</evidence>
<protein>
    <recommendedName>
        <fullName evidence="6">PHD-type domain-containing protein</fullName>
    </recommendedName>
</protein>
<dbReference type="AlphaFoldDB" id="A0A1X2GAV7"/>
<dbReference type="InterPro" id="IPR050701">
    <property type="entry name" value="Histone_Mod_Regulator"/>
</dbReference>
<feature type="region of interest" description="Disordered" evidence="5">
    <location>
        <begin position="405"/>
        <end position="465"/>
    </location>
</feature>
<dbReference type="CDD" id="cd15492">
    <property type="entry name" value="PHD_BRPF_JADE_like"/>
    <property type="match status" value="1"/>
</dbReference>
<evidence type="ECO:0000256" key="4">
    <source>
        <dbReference type="PROSITE-ProRule" id="PRU00146"/>
    </source>
</evidence>
<evidence type="ECO:0000259" key="6">
    <source>
        <dbReference type="PROSITE" id="PS50016"/>
    </source>
</evidence>
<dbReference type="Pfam" id="PF13832">
    <property type="entry name" value="zf-HC5HC2H_2"/>
    <property type="match status" value="1"/>
</dbReference>
<feature type="compositionally biased region" description="Basic and acidic residues" evidence="5">
    <location>
        <begin position="325"/>
        <end position="340"/>
    </location>
</feature>
<dbReference type="InterPro" id="IPR019786">
    <property type="entry name" value="Zinc_finger_PHD-type_CS"/>
</dbReference>
<feature type="compositionally biased region" description="Polar residues" evidence="5">
    <location>
        <begin position="341"/>
        <end position="351"/>
    </location>
</feature>
<keyword evidence="3" id="KW-0862">Zinc</keyword>
<feature type="compositionally biased region" description="Acidic residues" evidence="5">
    <location>
        <begin position="183"/>
        <end position="194"/>
    </location>
</feature>
<feature type="domain" description="PHD-type" evidence="6">
    <location>
        <begin position="5"/>
        <end position="57"/>
    </location>
</feature>
<dbReference type="SMART" id="SM00249">
    <property type="entry name" value="PHD"/>
    <property type="match status" value="2"/>
</dbReference>
<dbReference type="Pfam" id="PF13831">
    <property type="entry name" value="PHD_2"/>
    <property type="match status" value="1"/>
</dbReference>
<dbReference type="PROSITE" id="PS01359">
    <property type="entry name" value="ZF_PHD_1"/>
    <property type="match status" value="1"/>
</dbReference>
<dbReference type="InterPro" id="IPR019787">
    <property type="entry name" value="Znf_PHD-finger"/>
</dbReference>
<proteinExistence type="predicted"/>
<dbReference type="OrthoDB" id="20839at2759"/>
<gene>
    <name evidence="7" type="ORF">DM01DRAFT_1338110</name>
</gene>
<feature type="compositionally biased region" description="Acidic residues" evidence="5">
    <location>
        <begin position="202"/>
        <end position="227"/>
    </location>
</feature>
<keyword evidence="2 4" id="KW-0863">Zinc-finger</keyword>
<dbReference type="PROSITE" id="PS50016">
    <property type="entry name" value="ZF_PHD_2"/>
    <property type="match status" value="1"/>
</dbReference>
<feature type="compositionally biased region" description="Low complexity" evidence="5">
    <location>
        <begin position="278"/>
        <end position="288"/>
    </location>
</feature>
<dbReference type="STRING" id="101127.A0A1X2GAV7"/>
<dbReference type="InterPro" id="IPR001965">
    <property type="entry name" value="Znf_PHD"/>
</dbReference>
<feature type="compositionally biased region" description="Basic residues" evidence="5">
    <location>
        <begin position="170"/>
        <end position="179"/>
    </location>
</feature>